<evidence type="ECO:0000256" key="13">
    <source>
        <dbReference type="ARBA" id="ARBA00023136"/>
    </source>
</evidence>
<evidence type="ECO:0000256" key="15">
    <source>
        <dbReference type="ARBA" id="ARBA00023221"/>
    </source>
</evidence>
<evidence type="ECO:0000256" key="9">
    <source>
        <dbReference type="ARBA" id="ARBA00022989"/>
    </source>
</evidence>
<evidence type="ECO:0000256" key="14">
    <source>
        <dbReference type="ARBA" id="ARBA00023180"/>
    </source>
</evidence>
<keyword evidence="14" id="KW-0325">Glycoprotein</keyword>
<dbReference type="AlphaFoldDB" id="A0A1E4TBB8"/>
<evidence type="ECO:0000256" key="3">
    <source>
        <dbReference type="ARBA" id="ARBA00007410"/>
    </source>
</evidence>
<dbReference type="Gene3D" id="2.130.10.10">
    <property type="entry name" value="YVTN repeat-like/Quinoprotein amine dehydrogenase"/>
    <property type="match status" value="1"/>
</dbReference>
<evidence type="ECO:0000313" key="20">
    <source>
        <dbReference type="Proteomes" id="UP000095023"/>
    </source>
</evidence>
<reference evidence="20" key="1">
    <citation type="submission" date="2016-02" db="EMBL/GenBank/DDBJ databases">
        <title>Comparative genomics of biotechnologically important yeasts.</title>
        <authorList>
            <consortium name="DOE Joint Genome Institute"/>
            <person name="Riley R."/>
            <person name="Haridas S."/>
            <person name="Wolfe K.H."/>
            <person name="Lopes M.R."/>
            <person name="Hittinger C.T."/>
            <person name="Goker M."/>
            <person name="Salamov A."/>
            <person name="Wisecaver J."/>
            <person name="Long T.M."/>
            <person name="Aerts A.L."/>
            <person name="Barry K."/>
            <person name="Choi C."/>
            <person name="Clum A."/>
            <person name="Coughlan A.Y."/>
            <person name="Deshpande S."/>
            <person name="Douglass A.P."/>
            <person name="Hanson S.J."/>
            <person name="Klenk H.-P."/>
            <person name="Labutti K."/>
            <person name="Lapidus A."/>
            <person name="Lindquist E."/>
            <person name="Lipzen A."/>
            <person name="Meier-Kolthoff J.P."/>
            <person name="Ohm R.A."/>
            <person name="Otillar R.P."/>
            <person name="Pangilinan J."/>
            <person name="Peng Y."/>
            <person name="Rokas A."/>
            <person name="Rosa C.A."/>
            <person name="Scheuner C."/>
            <person name="Sibirny A.A."/>
            <person name="Slot J.C."/>
            <person name="Stielow J.B."/>
            <person name="Sun H."/>
            <person name="Kurtzman C.P."/>
            <person name="Blackwell M."/>
            <person name="Jeffries T.W."/>
            <person name="Grigoriev I.V."/>
        </authorList>
    </citation>
    <scope>NUCLEOTIDE SEQUENCE [LARGE SCALE GENOMIC DNA]</scope>
    <source>
        <strain evidence="20">NRRL Y-17796</strain>
    </source>
</reference>
<keyword evidence="9 17" id="KW-1133">Transmembrane helix</keyword>
<evidence type="ECO:0000256" key="11">
    <source>
        <dbReference type="ARBA" id="ARBA00023098"/>
    </source>
</evidence>
<dbReference type="InterPro" id="IPR053958">
    <property type="entry name" value="HMGCR/SNAP/NPC1-like_SSD"/>
</dbReference>
<protein>
    <recommendedName>
        <fullName evidence="4">Sterol regulatory element-binding protein cleavage-activating protein</fullName>
    </recommendedName>
</protein>
<feature type="transmembrane region" description="Helical" evidence="17">
    <location>
        <begin position="323"/>
        <end position="344"/>
    </location>
</feature>
<gene>
    <name evidence="19" type="ORF">CANCADRAFT_3671</name>
</gene>
<dbReference type="Pfam" id="PF12349">
    <property type="entry name" value="Sterol-sensing"/>
    <property type="match status" value="1"/>
</dbReference>
<evidence type="ECO:0000256" key="7">
    <source>
        <dbReference type="ARBA" id="ARBA00022737"/>
    </source>
</evidence>
<dbReference type="SUPFAM" id="SSF50978">
    <property type="entry name" value="WD40 repeat-like"/>
    <property type="match status" value="1"/>
</dbReference>
<dbReference type="OrthoDB" id="1914839at2759"/>
<comment type="subcellular location">
    <subcellularLocation>
        <location evidence="1">Endoplasmic reticulum membrane</location>
        <topology evidence="1">Multi-pass membrane protein</topology>
    </subcellularLocation>
    <subcellularLocation>
        <location evidence="2">Golgi apparatus membrane</location>
        <topology evidence="2">Multi-pass membrane protein</topology>
    </subcellularLocation>
</comment>
<dbReference type="InterPro" id="IPR036322">
    <property type="entry name" value="WD40_repeat_dom_sf"/>
</dbReference>
<evidence type="ECO:0000256" key="17">
    <source>
        <dbReference type="SAM" id="Phobius"/>
    </source>
</evidence>
<keyword evidence="6 17" id="KW-0812">Transmembrane</keyword>
<dbReference type="PANTHER" id="PTHR46378">
    <property type="entry name" value="STEROL REGULATORY ELEMENT-BINDING PROTEIN CLEAVAGE-ACTIVATING PROTEIN"/>
    <property type="match status" value="1"/>
</dbReference>
<feature type="region of interest" description="Disordered" evidence="16">
    <location>
        <begin position="908"/>
        <end position="930"/>
    </location>
</feature>
<dbReference type="PANTHER" id="PTHR46378:SF1">
    <property type="entry name" value="STEROL REGULATORY ELEMENT-BINDING PROTEIN CLEAVAGE-ACTIVATING PROTEIN"/>
    <property type="match status" value="1"/>
</dbReference>
<evidence type="ECO:0000256" key="12">
    <source>
        <dbReference type="ARBA" id="ARBA00023121"/>
    </source>
</evidence>
<evidence type="ECO:0000256" key="16">
    <source>
        <dbReference type="SAM" id="MobiDB-lite"/>
    </source>
</evidence>
<evidence type="ECO:0000259" key="18">
    <source>
        <dbReference type="PROSITE" id="PS50156"/>
    </source>
</evidence>
<evidence type="ECO:0000256" key="1">
    <source>
        <dbReference type="ARBA" id="ARBA00004477"/>
    </source>
</evidence>
<keyword evidence="10" id="KW-0333">Golgi apparatus</keyword>
<dbReference type="InterPro" id="IPR030225">
    <property type="entry name" value="SCAP"/>
</dbReference>
<feature type="transmembrane region" description="Helical" evidence="17">
    <location>
        <begin position="500"/>
        <end position="522"/>
    </location>
</feature>
<keyword evidence="15" id="KW-0753">Steroid metabolism</keyword>
<dbReference type="GO" id="GO:0032936">
    <property type="term" value="C:SREBP-SCAP complex"/>
    <property type="evidence" value="ECO:0007669"/>
    <property type="project" value="TreeGrafter"/>
</dbReference>
<dbReference type="GO" id="GO:0008202">
    <property type="term" value="P:steroid metabolic process"/>
    <property type="evidence" value="ECO:0007669"/>
    <property type="project" value="UniProtKB-KW"/>
</dbReference>
<evidence type="ECO:0000256" key="6">
    <source>
        <dbReference type="ARBA" id="ARBA00022692"/>
    </source>
</evidence>
<feature type="transmembrane region" description="Helical" evidence="17">
    <location>
        <begin position="184"/>
        <end position="202"/>
    </location>
</feature>
<dbReference type="EMBL" id="KV453843">
    <property type="protein sequence ID" value="ODV89031.1"/>
    <property type="molecule type" value="Genomic_DNA"/>
</dbReference>
<evidence type="ECO:0000256" key="10">
    <source>
        <dbReference type="ARBA" id="ARBA00023034"/>
    </source>
</evidence>
<dbReference type="InterPro" id="IPR015943">
    <property type="entry name" value="WD40/YVTN_repeat-like_dom_sf"/>
</dbReference>
<dbReference type="GO" id="GO:0032933">
    <property type="term" value="P:SREBP signaling pathway"/>
    <property type="evidence" value="ECO:0007669"/>
    <property type="project" value="InterPro"/>
</dbReference>
<proteinExistence type="inferred from homology"/>
<dbReference type="GO" id="GO:0045540">
    <property type="term" value="P:regulation of cholesterol biosynthetic process"/>
    <property type="evidence" value="ECO:0007669"/>
    <property type="project" value="TreeGrafter"/>
</dbReference>
<organism evidence="19 20">
    <name type="scientific">Tortispora caseinolytica NRRL Y-17796</name>
    <dbReference type="NCBI Taxonomy" id="767744"/>
    <lineage>
        <taxon>Eukaryota</taxon>
        <taxon>Fungi</taxon>
        <taxon>Dikarya</taxon>
        <taxon>Ascomycota</taxon>
        <taxon>Saccharomycotina</taxon>
        <taxon>Trigonopsidomycetes</taxon>
        <taxon>Trigonopsidales</taxon>
        <taxon>Trigonopsidaceae</taxon>
        <taxon>Tortispora</taxon>
    </lineage>
</organism>
<name>A0A1E4TBB8_9ASCO</name>
<keyword evidence="11" id="KW-0443">Lipid metabolism</keyword>
<dbReference type="Proteomes" id="UP000095023">
    <property type="component" value="Unassembled WGS sequence"/>
</dbReference>
<evidence type="ECO:0000256" key="5">
    <source>
        <dbReference type="ARBA" id="ARBA00022574"/>
    </source>
</evidence>
<evidence type="ECO:0000313" key="19">
    <source>
        <dbReference type="EMBL" id="ODV89031.1"/>
    </source>
</evidence>
<evidence type="ECO:0000256" key="2">
    <source>
        <dbReference type="ARBA" id="ARBA00004653"/>
    </source>
</evidence>
<comment type="similarity">
    <text evidence="3">Belongs to the WD repeat SCAP family.</text>
</comment>
<dbReference type="GO" id="GO:0032934">
    <property type="term" value="F:sterol binding"/>
    <property type="evidence" value="ECO:0007669"/>
    <property type="project" value="InterPro"/>
</dbReference>
<keyword evidence="12" id="KW-0446">Lipid-binding</keyword>
<feature type="transmembrane region" description="Helical" evidence="17">
    <location>
        <begin position="214"/>
        <end position="237"/>
    </location>
</feature>
<keyword evidence="5" id="KW-0853">WD repeat</keyword>
<feature type="transmembrane region" description="Helical" evidence="17">
    <location>
        <begin position="20"/>
        <end position="40"/>
    </location>
</feature>
<dbReference type="PROSITE" id="PS50156">
    <property type="entry name" value="SSD"/>
    <property type="match status" value="1"/>
</dbReference>
<evidence type="ECO:0000256" key="8">
    <source>
        <dbReference type="ARBA" id="ARBA00022824"/>
    </source>
</evidence>
<evidence type="ECO:0000256" key="4">
    <source>
        <dbReference type="ARBA" id="ARBA00019541"/>
    </source>
</evidence>
<keyword evidence="8" id="KW-0256">Endoplasmic reticulum</keyword>
<keyword evidence="13 17" id="KW-0472">Membrane</keyword>
<feature type="domain" description="SSD" evidence="18">
    <location>
        <begin position="183"/>
        <end position="344"/>
    </location>
</feature>
<dbReference type="InterPro" id="IPR000731">
    <property type="entry name" value="SSD"/>
</dbReference>
<keyword evidence="20" id="KW-1185">Reference proteome</keyword>
<dbReference type="GO" id="GO:0005789">
    <property type="term" value="C:endoplasmic reticulum membrane"/>
    <property type="evidence" value="ECO:0007669"/>
    <property type="project" value="UniProtKB-SubCell"/>
</dbReference>
<feature type="compositionally biased region" description="Polar residues" evidence="16">
    <location>
        <begin position="917"/>
        <end position="930"/>
    </location>
</feature>
<accession>A0A1E4TBB8</accession>
<dbReference type="GO" id="GO:0000139">
    <property type="term" value="C:Golgi membrane"/>
    <property type="evidence" value="ECO:0007669"/>
    <property type="project" value="UniProtKB-SubCell"/>
</dbReference>
<feature type="transmembrane region" description="Helical" evidence="17">
    <location>
        <begin position="388"/>
        <end position="408"/>
    </location>
</feature>
<keyword evidence="7" id="KW-0677">Repeat</keyword>
<sequence>MIISQAQVSLSKSLFRALRYPNIIILLPLIIVFSLSYPLIIHHINVLTNYTNYWYTTIPQTSQPVSHITLHKVLLISHPSIQVSEISSTFVDNLLQSLESSDLELSCSSLSNPYSSKPSLITSISIFASSSISHSSLSNVISSAVYSALPALMRHNVSYTQSSGYLLPNPKASVILKEFSNFDGFILSVSYISTIAYVLLCLPKLKAVRSKNGLLFAFVTEILLSTSAALSISYFVIDHHLTMTMPYIVFPLPGFIIGVEHMFRLINAVSELPSEKPAAYRVSRGYIQTLPKTLTALAIDSAVTLITYMLVKTRPTKQFCILVELTILIDFFLHSTFFLGTLAVDLRRVELQDLLDSSWYKSTFRKVHSNHILLTLYKSASLPFSTTWVGSAILFLILCGIEVHYFSFSAPQPVLDSSSVVVFTEFIENYLSWNVQNQQQLTPPDIMAQIMDKLGYSHGELNIQEYPQTVIGLYSPEDQMDLNDIARAVSQRCSISVFTVLRYISALVFLSSTISLILRYLLRKHHTEADVQFDDNERIDSSLENFHWKSLSGYHSLDVVKLSSSAVGTIASLGLDKRLAYWVVPSNAKILAPPTVSHLSSQIWPVVQFKVSSDGRYLCITSMRGAIAVFDFQVESMIWKTENPEISKNQLVGLFFSTSNGGILNNSDTNPVLSLVALNTSGILFEYNVVDGSLTNHYQIHDGGVVAAAHFETPRVFERIVIMTSDRDLRIVSHYHNAWYSNEVELYRPFAKPNGIDDYPPYKLMNVPGEANSLIALPLLGIVVTAQGRNAQIFDIQSGALLKSVDIRTFTPGSMKAFHAKPTHCTFCGSFSIKSLSIAYTCRGSRTVYMHTLTMGNKAKAAICLRVERDPHEKRCLGFDHSEESLSSIENVECWAPTDSNMLIGLKDKPKSHADSDVSTTGSSLKHNDASNLNLRRHARRLSFDTKGSLTKADDRNDINNVSQFWEGWTIGPSSELWTYEVEEKSTCSVSKVGKATRKGQLLVGNIQCYEKFGHRSLAVGYGNSVRIFYFGRDEVLRGDISSPVESRFRGVNKEFNET</sequence>